<dbReference type="Proteomes" id="UP000033566">
    <property type="component" value="Chromosome"/>
</dbReference>
<proteinExistence type="predicted"/>
<dbReference type="STRING" id="161896.UL81_09400"/>
<evidence type="ECO:0000313" key="2">
    <source>
        <dbReference type="Proteomes" id="UP000033566"/>
    </source>
</evidence>
<dbReference type="KEGG" id="ccj:UL81_09400"/>
<dbReference type="AlphaFoldDB" id="A0A0F6TC86"/>
<organism evidence="1 2">
    <name type="scientific">Corynebacterium camporealensis</name>
    <dbReference type="NCBI Taxonomy" id="161896"/>
    <lineage>
        <taxon>Bacteria</taxon>
        <taxon>Bacillati</taxon>
        <taxon>Actinomycetota</taxon>
        <taxon>Actinomycetes</taxon>
        <taxon>Mycobacteriales</taxon>
        <taxon>Corynebacteriaceae</taxon>
        <taxon>Corynebacterium</taxon>
    </lineage>
</organism>
<dbReference type="PATRIC" id="fig|161896.4.peg.1841"/>
<evidence type="ECO:0000313" key="1">
    <source>
        <dbReference type="EMBL" id="AKE39824.1"/>
    </source>
</evidence>
<dbReference type="EMBL" id="CP011311">
    <property type="protein sequence ID" value="AKE39824.1"/>
    <property type="molecule type" value="Genomic_DNA"/>
</dbReference>
<dbReference type="OrthoDB" id="4390617at2"/>
<dbReference type="HOGENOM" id="CLU_697771_0_0_11"/>
<keyword evidence="2" id="KW-1185">Reference proteome</keyword>
<dbReference type="RefSeq" id="WP_035104309.1">
    <property type="nucleotide sequence ID" value="NZ_CP011311.1"/>
</dbReference>
<reference evidence="1 2" key="1">
    <citation type="journal article" date="2015" name="Genome Announc.">
        <title>Complete Genome Sequence of Corynebacterium camporealensis DSM 44610, Isolated from the Milk of a Manchega Sheep with Subclinical Mastitis.</title>
        <authorList>
            <person name="Ruckert C."/>
            <person name="Albersmeier A."/>
            <person name="Winkler A."/>
            <person name="Tauch A."/>
        </authorList>
    </citation>
    <scope>NUCLEOTIDE SEQUENCE [LARGE SCALE GENOMIC DNA]</scope>
    <source>
        <strain evidence="1 2">DSM 44610</strain>
    </source>
</reference>
<sequence length="415" mass="43521">MDKLSKWRLAALPLSVVISLGMALSSEILSIPLLVPLSLLPLIVGLVVTAPMFAVAAGWLYKRAFAGRITGVLIGSSLTHHARSIGLSVVLLFCVCVISTVSVGLASAGIGQASSGLSYWKPGMYTGSTSRDIKLADSEAIRSTTGVGTASKGRLIADGGNRPEAFVMTCEDYAEISADDPQCPATPREAILVPEKYADATFKERLVVPVLDRSVDLLADREIPLPALPVVVVPGLTEILITGSVPQLTTEGQFVYADSSVVPVDALVEIMRETGVGFTSQERIDNHASEMSSGYGRLALFLNISIVAFGLAAITGIVVAAIRDRLKLMEVLLLRGVEITAAKNLLRVETTALTLPFVVLGCAAGTVFAAAIASVSSLEPQDALTPSLLLVLILFLAAVPCVTELQLARVKSGGE</sequence>
<protein>
    <submittedName>
        <fullName evidence="1">Uncharacterized protein</fullName>
    </submittedName>
</protein>
<gene>
    <name evidence="1" type="ORF">UL81_09400</name>
</gene>
<accession>A0A0F6TC86</accession>
<name>A0A0F6TC86_9CORY</name>